<name>A0A1X0S0I9_RHIZD</name>
<dbReference type="Proteomes" id="UP000242381">
    <property type="component" value="Unassembled WGS sequence"/>
</dbReference>
<sequence>MLCNPKKVKYIYIYAKGLYGLVIVFFCLNSISNMLTNISAVMACTCVTFQMKTYDLGKSRIISAMISANYILSLLVLAPLLVQAQPTKTSSAPLAKRSPHYCFPSGHWGYIRDVLSSCSQATVDLSNRLVGRNYAAQRTYGPFSTGSGRRAIVSVKVANDFGRTYETVQGSDISFACNEIVQRCAGDNRDTRGGWSIQSPFKITVDVNACGC</sequence>
<protein>
    <submittedName>
        <fullName evidence="2">Uncharacterized protein</fullName>
    </submittedName>
</protein>
<reference evidence="2 3" key="1">
    <citation type="journal article" date="2016" name="Proc. Natl. Acad. Sci. U.S.A.">
        <title>Lipid metabolic changes in an early divergent fungus govern the establishment of a mutualistic symbiosis with endobacteria.</title>
        <authorList>
            <person name="Lastovetsky O.A."/>
            <person name="Gaspar M.L."/>
            <person name="Mondo S.J."/>
            <person name="LaButti K.M."/>
            <person name="Sandor L."/>
            <person name="Grigoriev I.V."/>
            <person name="Henry S.A."/>
            <person name="Pawlowska T.E."/>
        </authorList>
    </citation>
    <scope>NUCLEOTIDE SEQUENCE [LARGE SCALE GENOMIC DNA]</scope>
    <source>
        <strain evidence="2 3">ATCC 11559</strain>
    </source>
</reference>
<keyword evidence="1" id="KW-0472">Membrane</keyword>
<feature type="transmembrane region" description="Helical" evidence="1">
    <location>
        <begin position="61"/>
        <end position="82"/>
    </location>
</feature>
<organism evidence="2 3">
    <name type="scientific">Rhizopus microsporus</name>
    <dbReference type="NCBI Taxonomy" id="58291"/>
    <lineage>
        <taxon>Eukaryota</taxon>
        <taxon>Fungi</taxon>
        <taxon>Fungi incertae sedis</taxon>
        <taxon>Mucoromycota</taxon>
        <taxon>Mucoromycotina</taxon>
        <taxon>Mucoromycetes</taxon>
        <taxon>Mucorales</taxon>
        <taxon>Mucorineae</taxon>
        <taxon>Rhizopodaceae</taxon>
        <taxon>Rhizopus</taxon>
    </lineage>
</organism>
<evidence type="ECO:0000313" key="3">
    <source>
        <dbReference type="Proteomes" id="UP000242381"/>
    </source>
</evidence>
<evidence type="ECO:0000313" key="2">
    <source>
        <dbReference type="EMBL" id="ORE17658.1"/>
    </source>
</evidence>
<accession>A0A1X0S0I9</accession>
<dbReference type="OMA" id="SAVMACT"/>
<evidence type="ECO:0000256" key="1">
    <source>
        <dbReference type="SAM" id="Phobius"/>
    </source>
</evidence>
<keyword evidence="1" id="KW-0812">Transmembrane</keyword>
<gene>
    <name evidence="2" type="ORF">BCV71DRAFT_255944</name>
</gene>
<dbReference type="AlphaFoldDB" id="A0A1X0S0I9"/>
<dbReference type="VEuPathDB" id="FungiDB:BCV72DRAFT_291312"/>
<keyword evidence="1" id="KW-1133">Transmembrane helix</keyword>
<feature type="transmembrane region" description="Helical" evidence="1">
    <location>
        <begin position="12"/>
        <end position="32"/>
    </location>
</feature>
<proteinExistence type="predicted"/>
<dbReference type="EMBL" id="KV921349">
    <property type="protein sequence ID" value="ORE17658.1"/>
    <property type="molecule type" value="Genomic_DNA"/>
</dbReference>